<dbReference type="InterPro" id="IPR037112">
    <property type="entry name" value="Pyrv-flavodox_OxR_EKR_sf"/>
</dbReference>
<dbReference type="PANTHER" id="PTHR32154:SF0">
    <property type="entry name" value="PYRUVATE-FLAVODOXIN OXIDOREDUCTASE-RELATED"/>
    <property type="match status" value="1"/>
</dbReference>
<evidence type="ECO:0000313" key="4">
    <source>
        <dbReference type="Proteomes" id="UP001057375"/>
    </source>
</evidence>
<dbReference type="PROSITE" id="PS51379">
    <property type="entry name" value="4FE4S_FER_2"/>
    <property type="match status" value="1"/>
</dbReference>
<feature type="non-terminal residue" evidence="3">
    <location>
        <position position="196"/>
    </location>
</feature>
<evidence type="ECO:0000259" key="2">
    <source>
        <dbReference type="PROSITE" id="PS51379"/>
    </source>
</evidence>
<dbReference type="SMART" id="SM00890">
    <property type="entry name" value="EKR"/>
    <property type="match status" value="1"/>
</dbReference>
<keyword evidence="1" id="KW-0560">Oxidoreductase</keyword>
<dbReference type="PANTHER" id="PTHR32154">
    <property type="entry name" value="PYRUVATE-FLAVODOXIN OXIDOREDUCTASE-RELATED"/>
    <property type="match status" value="1"/>
</dbReference>
<dbReference type="PROSITE" id="PS00198">
    <property type="entry name" value="4FE4S_FER_1"/>
    <property type="match status" value="1"/>
</dbReference>
<proteinExistence type="predicted"/>
<reference evidence="3" key="1">
    <citation type="submission" date="2022-03" db="EMBL/GenBank/DDBJ databases">
        <title>Draft genome sequence of Aduncisulcus paluster, a free-living microaerophilic Fornicata.</title>
        <authorList>
            <person name="Yuyama I."/>
            <person name="Kume K."/>
            <person name="Tamura T."/>
            <person name="Inagaki Y."/>
            <person name="Hashimoto T."/>
        </authorList>
    </citation>
    <scope>NUCLEOTIDE SEQUENCE</scope>
    <source>
        <strain evidence="3">NY0171</strain>
    </source>
</reference>
<feature type="non-terminal residue" evidence="3">
    <location>
        <position position="1"/>
    </location>
</feature>
<dbReference type="InterPro" id="IPR050722">
    <property type="entry name" value="Pyruvate:ferred/Flavod_OxRd"/>
</dbReference>
<dbReference type="InterPro" id="IPR002869">
    <property type="entry name" value="Pyrv_flavodox_OxRed_cen"/>
</dbReference>
<dbReference type="Proteomes" id="UP001057375">
    <property type="component" value="Unassembled WGS sequence"/>
</dbReference>
<dbReference type="Gene3D" id="3.30.70.20">
    <property type="match status" value="1"/>
</dbReference>
<sequence>DMEKELPAELRRTIAEKNLKFYTIDAVKIAAEVGLGGRLNMVMQTAFFKLADVIPFDDAVAYLKESIKKAYGKKGDKIVNMNNAAVDQAVANLVEIKVPESWKDLTDEEVAVSDDPAFITDVVRPILAQKGDNLPVSAFEPDGLFPLSTSQYEKRGVAINVPEWLPENCIQCNQCAFVCPHAAIRPVLVSDEELKD</sequence>
<name>A0ABQ5KG78_9EUKA</name>
<dbReference type="InterPro" id="IPR019752">
    <property type="entry name" value="Pyrv/ketoisovalerate_OxRed_cat"/>
</dbReference>
<dbReference type="InterPro" id="IPR019456">
    <property type="entry name" value="Pyrv-flavodox_OxRtase_EKR"/>
</dbReference>
<dbReference type="Gene3D" id="3.40.920.10">
    <property type="entry name" value="Pyruvate-ferredoxin oxidoreductase, PFOR, domain III"/>
    <property type="match status" value="1"/>
</dbReference>
<gene>
    <name evidence="3" type="ORF">ADUPG1_002063</name>
</gene>
<dbReference type="InterPro" id="IPR017900">
    <property type="entry name" value="4Fe4S_Fe_S_CS"/>
</dbReference>
<evidence type="ECO:0000313" key="3">
    <source>
        <dbReference type="EMBL" id="GKT31527.1"/>
    </source>
</evidence>
<dbReference type="Pfam" id="PF01558">
    <property type="entry name" value="POR"/>
    <property type="match status" value="1"/>
</dbReference>
<dbReference type="Gene3D" id="4.10.780.10">
    <property type="entry name" value="Pyruvate-flavodoxin oxidoreductase, EKR domain"/>
    <property type="match status" value="1"/>
</dbReference>
<dbReference type="Pfam" id="PF10371">
    <property type="entry name" value="EKR"/>
    <property type="match status" value="1"/>
</dbReference>
<comment type="caution">
    <text evidence="3">The sequence shown here is derived from an EMBL/GenBank/DDBJ whole genome shotgun (WGS) entry which is preliminary data.</text>
</comment>
<dbReference type="InterPro" id="IPR017896">
    <property type="entry name" value="4Fe4S_Fe-S-bd"/>
</dbReference>
<keyword evidence="3" id="KW-0670">Pyruvate</keyword>
<accession>A0ABQ5KG78</accession>
<keyword evidence="4" id="KW-1185">Reference proteome</keyword>
<dbReference type="Pfam" id="PF12837">
    <property type="entry name" value="Fer4_6"/>
    <property type="match status" value="1"/>
</dbReference>
<feature type="domain" description="4Fe-4S ferredoxin-type" evidence="2">
    <location>
        <begin position="160"/>
        <end position="189"/>
    </location>
</feature>
<dbReference type="SUPFAM" id="SSF54862">
    <property type="entry name" value="4Fe-4S ferredoxins"/>
    <property type="match status" value="1"/>
</dbReference>
<protein>
    <submittedName>
        <fullName evidence="3">Pyruvate:ferredoxin oxidoreductase</fullName>
    </submittedName>
</protein>
<dbReference type="SUPFAM" id="SSF53323">
    <property type="entry name" value="Pyruvate-ferredoxin oxidoreductase, PFOR, domain III"/>
    <property type="match status" value="1"/>
</dbReference>
<organism evidence="3 4">
    <name type="scientific">Aduncisulcus paluster</name>
    <dbReference type="NCBI Taxonomy" id="2918883"/>
    <lineage>
        <taxon>Eukaryota</taxon>
        <taxon>Metamonada</taxon>
        <taxon>Carpediemonas-like organisms</taxon>
        <taxon>Aduncisulcus</taxon>
    </lineage>
</organism>
<evidence type="ECO:0000256" key="1">
    <source>
        <dbReference type="ARBA" id="ARBA00023002"/>
    </source>
</evidence>
<dbReference type="EMBL" id="BQXS01002178">
    <property type="protein sequence ID" value="GKT31527.1"/>
    <property type="molecule type" value="Genomic_DNA"/>
</dbReference>